<reference evidence="5" key="1">
    <citation type="submission" date="2022-07" db="EMBL/GenBank/DDBJ databases">
        <title>Phylogenomic reconstructions and comparative analyses of Kickxellomycotina fungi.</title>
        <authorList>
            <person name="Reynolds N.K."/>
            <person name="Stajich J.E."/>
            <person name="Barry K."/>
            <person name="Grigoriev I.V."/>
            <person name="Crous P."/>
            <person name="Smith M.E."/>
        </authorList>
    </citation>
    <scope>NUCLEOTIDE SEQUENCE</scope>
    <source>
        <strain evidence="5">BCRC 34381</strain>
    </source>
</reference>
<dbReference type="OrthoDB" id="2501249at2759"/>
<dbReference type="InterPro" id="IPR001911">
    <property type="entry name" value="Ribosomal_bS21"/>
</dbReference>
<keyword evidence="3" id="KW-0687">Ribonucleoprotein</keyword>
<name>A0A9W7YB79_9FUNG</name>
<proteinExistence type="inferred from homology"/>
<evidence type="ECO:0000313" key="6">
    <source>
        <dbReference type="Proteomes" id="UP001143981"/>
    </source>
</evidence>
<keyword evidence="6" id="KW-1185">Reference proteome</keyword>
<dbReference type="GO" id="GO:0006412">
    <property type="term" value="P:translation"/>
    <property type="evidence" value="ECO:0007669"/>
    <property type="project" value="InterPro"/>
</dbReference>
<evidence type="ECO:0000256" key="1">
    <source>
        <dbReference type="ARBA" id="ARBA00006640"/>
    </source>
</evidence>
<dbReference type="EMBL" id="JANBOI010000862">
    <property type="protein sequence ID" value="KAJ1728245.1"/>
    <property type="molecule type" value="Genomic_DNA"/>
</dbReference>
<dbReference type="GO" id="GO:1990904">
    <property type="term" value="C:ribonucleoprotein complex"/>
    <property type="evidence" value="ECO:0007669"/>
    <property type="project" value="UniProtKB-KW"/>
</dbReference>
<accession>A0A9W7YB79</accession>
<evidence type="ECO:0000256" key="2">
    <source>
        <dbReference type="ARBA" id="ARBA00022980"/>
    </source>
</evidence>
<dbReference type="AlphaFoldDB" id="A0A9W7YB79"/>
<organism evidence="5 6">
    <name type="scientific">Coemansia biformis</name>
    <dbReference type="NCBI Taxonomy" id="1286918"/>
    <lineage>
        <taxon>Eukaryota</taxon>
        <taxon>Fungi</taxon>
        <taxon>Fungi incertae sedis</taxon>
        <taxon>Zoopagomycota</taxon>
        <taxon>Kickxellomycotina</taxon>
        <taxon>Kickxellomycetes</taxon>
        <taxon>Kickxellales</taxon>
        <taxon>Kickxellaceae</taxon>
        <taxon>Coemansia</taxon>
    </lineage>
</organism>
<comment type="caution">
    <text evidence="5">The sequence shown here is derived from an EMBL/GenBank/DDBJ whole genome shotgun (WGS) entry which is preliminary data.</text>
</comment>
<evidence type="ECO:0008006" key="7">
    <source>
        <dbReference type="Google" id="ProtNLM"/>
    </source>
</evidence>
<keyword evidence="2" id="KW-0689">Ribosomal protein</keyword>
<comment type="similarity">
    <text evidence="1">Belongs to the bacterial ribosomal protein bS21 family.</text>
</comment>
<dbReference type="GO" id="GO:0005840">
    <property type="term" value="C:ribosome"/>
    <property type="evidence" value="ECO:0007669"/>
    <property type="project" value="UniProtKB-KW"/>
</dbReference>
<evidence type="ECO:0000313" key="5">
    <source>
        <dbReference type="EMBL" id="KAJ1728245.1"/>
    </source>
</evidence>
<dbReference type="Proteomes" id="UP001143981">
    <property type="component" value="Unassembled WGS sequence"/>
</dbReference>
<gene>
    <name evidence="5" type="ORF">LPJ61_004137</name>
</gene>
<evidence type="ECO:0000256" key="3">
    <source>
        <dbReference type="ARBA" id="ARBA00023274"/>
    </source>
</evidence>
<sequence>MFGLGALQRLTARALPGLARRLISTGGRPAASGPSLPNSAGPAPADARRRFAKSLSSQIDNLDARVVGRSVPVTAWGVGPAYGRLNRILMDNNIRRELNRRKRYEKPKYKRQRLRREAHARRFKDEVRKKVHLVYKMKNLGI</sequence>
<dbReference type="Pfam" id="PF01165">
    <property type="entry name" value="Ribosomal_S21"/>
    <property type="match status" value="1"/>
</dbReference>
<protein>
    <recommendedName>
        <fullName evidence="7">Mitochondrial mRNA-processing protein COX24 C-terminal domain-containing protein</fullName>
    </recommendedName>
</protein>
<evidence type="ECO:0000256" key="4">
    <source>
        <dbReference type="SAM" id="MobiDB-lite"/>
    </source>
</evidence>
<dbReference type="GO" id="GO:0003735">
    <property type="term" value="F:structural constituent of ribosome"/>
    <property type="evidence" value="ECO:0007669"/>
    <property type="project" value="InterPro"/>
</dbReference>
<feature type="region of interest" description="Disordered" evidence="4">
    <location>
        <begin position="25"/>
        <end position="48"/>
    </location>
</feature>